<dbReference type="EMBL" id="AM920427">
    <property type="protein sequence ID" value="CAP80715.1"/>
    <property type="molecule type" value="Genomic_DNA"/>
</dbReference>
<dbReference type="HOGENOM" id="CLU_002285_0_0_1"/>
<accession>B6H110</accession>
<dbReference type="Pfam" id="PF13540">
    <property type="entry name" value="RCC1_2"/>
    <property type="match status" value="1"/>
</dbReference>
<feature type="compositionally biased region" description="Polar residues" evidence="3">
    <location>
        <begin position="1528"/>
        <end position="1553"/>
    </location>
</feature>
<evidence type="ECO:0000313" key="6">
    <source>
        <dbReference type="Proteomes" id="UP000000724"/>
    </source>
</evidence>
<dbReference type="InterPro" id="IPR011333">
    <property type="entry name" value="SKP1/BTB/POZ_sf"/>
</dbReference>
<dbReference type="Proteomes" id="UP000000724">
    <property type="component" value="Contig Pc00c12"/>
</dbReference>
<dbReference type="SUPFAM" id="SSF48403">
    <property type="entry name" value="Ankyrin repeat"/>
    <property type="match status" value="1"/>
</dbReference>
<feature type="repeat" description="RCC1" evidence="2">
    <location>
        <begin position="319"/>
        <end position="372"/>
    </location>
</feature>
<proteinExistence type="predicted"/>
<dbReference type="Gene3D" id="1.25.40.20">
    <property type="entry name" value="Ankyrin repeat-containing domain"/>
    <property type="match status" value="1"/>
</dbReference>
<sequence>MSNKLWEYFIQDDVERFQRSLANATFAGPRAAGGSGGTSRAATNLSSKTGSPGSMIASSPNPPRSKKNTESSPSSSVPDRTAFPRGSANLSRADVNARDHYGRTLLHHVASSSKPTAFKFAHALLEIRFIDIYAQDWESGWTALHRALYAGNATIALALMARDLQDMTDFSKGGNTSHPSGGLIKIKDREGCSPFDVFGATIRARDIKHLSEKSALKGTVNISADEVFTLGSNKNLNLGLGDQDDRQFPERISLKRPEHLLRRFYREYQEKLEHLGLEDSAPKSKSTELPTLIRNKPMKLQDIIMSKLHTAIITDDPEANLFMCGFGPGGRLGTGDESTRFTFVCIETGGLEGKKVVSAALGQDHSLAITEQGEIFSWGSNKFGQLGYGLPRTSNKNDIPVQTTPRQIFNPFKKETILGAAASSIHSVVFSTSGLYTFGKNEGQLGLVDSDARSLEVQTTPRRVGASLFSCPIKMVSAIDRATSVLLQNHEVWVFSSYGYSKLSFPLEVSSRFIRDSFMATRYDKTANRVVRIVCGGNTICALSSSGDVFTVQVNQSDNSPVSTSTTNPAKIRNSLSAPVRAWSVKKSYMAASDVDVGQDGSIIICTTSGSAWRKERRTKNKEGASKEYKFARIPGLSRAVAVRSNAFGAYAIAQRECEVTREQIHVGQSSLWDDMLPLSPFTMPVMEELDSILDDDAQNVPLVLSSGKSIQRAILSSSDVENQFLPVWTEGTVWVTSSLSDSSIPVHEFLIAGRSPVLGKALAEFRRSYYSSVPDVFDIEYGKDGHPQICLQGVDSLTVMNVAFFLYADGILDVWRLAKSSPANSARFRQVRTEVMRVSMQLGLPALERAARLMVEPQRSLKTDMAHAINHSFLFDSADVTVQLKDDTIKVHSQVVCQRCPFFDTLFHGYAGGRWLDSRKAESDQSVHVDLKHIDRSTFEFVLRYLYADTEERLFDEVRTKDLDDFIDLLLDVMFVANELMIDRLSQVCQKMLGRFVTTRNVCYLLNSIAPCCVTEFKDAALEYICLNLEAMLANRYLEDLDTTLLGELDLICRENQLACWPISRGRNSEEYVFEKYPEIVSSVEADKQRRIDAMTLQSRLGRLEDYDVPARSTPNVKATSSPSVRKGKASVSGESPNVGGSPMLKPRQSTGDLMFQMDDEALMSPSNSKGKGAMRGLRFTEGIPENQSHPDSPALGASVPEAESLGDLGSLKDQMSSLPDSLLAQSPSEFRANTRNQKQALASNTPSAPWTSPMISSSKKDIKDIMGEALQSRVSNLTLGMADRRESSGSFVPKISQKERKKRQQQQMQEQLAAEQKAKDARQNPWQKPATSSPASLPRLDPLPGQSAPASEAVKSTQQSMTMRQTVAGTPPPNSKPVATPVQTQRRSVSGNPQPSPLSKPISPQPAIQSIRHIPRPDLSASRSPSSGSYSLSTILLQQQTEKEAIREAATAKHKMHEIQAEQEFQQWWDQESKRVQGLVDPEPNEPRSGKDGRGGKAPGAAGGQRKRRGNKNTGDGPPQDHRRASAQSSGHTTPKTNQSGQAPAQSQKGPNKNRAGGTNANGRRGGGNPRGRGKNDITA</sequence>
<dbReference type="CDD" id="cd18186">
    <property type="entry name" value="BTB_POZ_ZBTB_KLHL-like"/>
    <property type="match status" value="1"/>
</dbReference>
<dbReference type="SUPFAM" id="SSF50985">
    <property type="entry name" value="RCC1/BLIP-II"/>
    <property type="match status" value="1"/>
</dbReference>
<dbReference type="CDD" id="cd18500">
    <property type="entry name" value="BACK_IBtk"/>
    <property type="match status" value="1"/>
</dbReference>
<evidence type="ECO:0000256" key="2">
    <source>
        <dbReference type="PROSITE-ProRule" id="PRU00235"/>
    </source>
</evidence>
<feature type="compositionally biased region" description="Polar residues" evidence="3">
    <location>
        <begin position="1326"/>
        <end position="1337"/>
    </location>
</feature>
<organism evidence="5 6">
    <name type="scientific">Penicillium rubens (strain ATCC 28089 / DSM 1075 / NRRL 1951 / Wisconsin 54-1255)</name>
    <name type="common">Penicillium chrysogenum</name>
    <dbReference type="NCBI Taxonomy" id="500485"/>
    <lineage>
        <taxon>Eukaryota</taxon>
        <taxon>Fungi</taxon>
        <taxon>Dikarya</taxon>
        <taxon>Ascomycota</taxon>
        <taxon>Pezizomycotina</taxon>
        <taxon>Eurotiomycetes</taxon>
        <taxon>Eurotiomycetidae</taxon>
        <taxon>Eurotiales</taxon>
        <taxon>Aspergillaceae</taxon>
        <taxon>Penicillium</taxon>
        <taxon>Penicillium chrysogenum species complex</taxon>
    </lineage>
</organism>
<feature type="region of interest" description="Disordered" evidence="3">
    <location>
        <begin position="1281"/>
        <end position="1582"/>
    </location>
</feature>
<feature type="domain" description="BTB" evidence="4">
    <location>
        <begin position="879"/>
        <end position="950"/>
    </location>
</feature>
<keyword evidence="1" id="KW-0677">Repeat</keyword>
<dbReference type="PRINTS" id="PR00633">
    <property type="entry name" value="RCCNDNSATION"/>
</dbReference>
<evidence type="ECO:0000313" key="5">
    <source>
        <dbReference type="EMBL" id="CAP80715.1"/>
    </source>
</evidence>
<dbReference type="OMA" id="FEFVLRY"/>
<dbReference type="eggNOG" id="KOG0783">
    <property type="taxonomic scope" value="Eukaryota"/>
</dbReference>
<feature type="compositionally biased region" description="Polar residues" evidence="3">
    <location>
        <begin position="44"/>
        <end position="59"/>
    </location>
</feature>
<dbReference type="PANTHER" id="PTHR22872:SF2">
    <property type="entry name" value="INHIBITOR OF BRUTON TYROSINE KINASE"/>
    <property type="match status" value="1"/>
</dbReference>
<feature type="compositionally biased region" description="Polar residues" evidence="3">
    <location>
        <begin position="1356"/>
        <end position="1370"/>
    </location>
</feature>
<dbReference type="Gene3D" id="3.30.710.10">
    <property type="entry name" value="Potassium Channel Kv1.1, Chain A"/>
    <property type="match status" value="1"/>
</dbReference>
<dbReference type="SMART" id="SM00225">
    <property type="entry name" value="BTB"/>
    <property type="match status" value="1"/>
</dbReference>
<dbReference type="InterPro" id="IPR002110">
    <property type="entry name" value="Ankyrin_rpt"/>
</dbReference>
<feature type="region of interest" description="Disordered" evidence="3">
    <location>
        <begin position="27"/>
        <end position="89"/>
    </location>
</feature>
<feature type="compositionally biased region" description="Low complexity" evidence="3">
    <location>
        <begin position="1421"/>
        <end position="1439"/>
    </location>
</feature>
<dbReference type="STRING" id="500485.B6H110"/>
<feature type="compositionally biased region" description="Basic and acidic residues" evidence="3">
    <location>
        <begin position="1443"/>
        <end position="1453"/>
    </location>
</feature>
<dbReference type="VEuPathDB" id="FungiDB:PCH_Pc12g10880"/>
<feature type="repeat" description="RCC1" evidence="2">
    <location>
        <begin position="373"/>
        <end position="433"/>
    </location>
</feature>
<gene>
    <name evidence="5" type="ORF">Pc12g10880</name>
    <name evidence="5" type="ORF">PCH_Pc12g10880</name>
</gene>
<dbReference type="Pfam" id="PF00651">
    <property type="entry name" value="BTB"/>
    <property type="match status" value="1"/>
</dbReference>
<protein>
    <submittedName>
        <fullName evidence="5">Pc12g10880 protein</fullName>
    </submittedName>
</protein>
<dbReference type="InterPro" id="IPR051625">
    <property type="entry name" value="Signaling_Regulatory_Domain"/>
</dbReference>
<feature type="compositionally biased region" description="Polar residues" evidence="3">
    <location>
        <begin position="1114"/>
        <end position="1125"/>
    </location>
</feature>
<feature type="region of interest" description="Disordered" evidence="3">
    <location>
        <begin position="1236"/>
        <end position="1258"/>
    </location>
</feature>
<dbReference type="InterPro" id="IPR036770">
    <property type="entry name" value="Ankyrin_rpt-contain_sf"/>
</dbReference>
<reference evidence="5 6" key="1">
    <citation type="journal article" date="2008" name="Nat. Biotechnol.">
        <title>Genome sequencing and analysis of the filamentous fungus Penicillium chrysogenum.</title>
        <authorList>
            <person name="van den Berg M.A."/>
            <person name="Albang R."/>
            <person name="Albermann K."/>
            <person name="Badger J.H."/>
            <person name="Daran J.-M."/>
            <person name="Driessen A.J.M."/>
            <person name="Garcia-Estrada C."/>
            <person name="Fedorova N.D."/>
            <person name="Harris D.M."/>
            <person name="Heijne W.H.M."/>
            <person name="Joardar V.S."/>
            <person name="Kiel J.A.K.W."/>
            <person name="Kovalchuk A."/>
            <person name="Martin J.F."/>
            <person name="Nierman W.C."/>
            <person name="Nijland J.G."/>
            <person name="Pronk J.T."/>
            <person name="Roubos J.A."/>
            <person name="van der Klei I.J."/>
            <person name="van Peij N.N.M.E."/>
            <person name="Veenhuis M."/>
            <person name="von Doehren H."/>
            <person name="Wagner C."/>
            <person name="Wortman J.R."/>
            <person name="Bovenberg R.A.L."/>
        </authorList>
    </citation>
    <scope>NUCLEOTIDE SEQUENCE [LARGE SCALE GENOMIC DNA]</scope>
    <source>
        <strain evidence="6">ATCC 28089 / DSM 1075 / NRRL 1951 / Wisconsin 54-1255</strain>
    </source>
</reference>
<dbReference type="SMART" id="SM00248">
    <property type="entry name" value="ANK"/>
    <property type="match status" value="2"/>
</dbReference>
<dbReference type="SUPFAM" id="SSF54695">
    <property type="entry name" value="POZ domain"/>
    <property type="match status" value="1"/>
</dbReference>
<dbReference type="PROSITE" id="PS50012">
    <property type="entry name" value="RCC1_3"/>
    <property type="match status" value="2"/>
</dbReference>
<dbReference type="PROSITE" id="PS50097">
    <property type="entry name" value="BTB"/>
    <property type="match status" value="1"/>
</dbReference>
<dbReference type="Gene3D" id="2.130.10.30">
    <property type="entry name" value="Regulator of chromosome condensation 1/beta-lactamase-inhibitor protein II"/>
    <property type="match status" value="1"/>
</dbReference>
<feature type="compositionally biased region" description="Basic and acidic residues" evidence="3">
    <location>
        <begin position="1487"/>
        <end position="1497"/>
    </location>
</feature>
<dbReference type="InterPro" id="IPR000210">
    <property type="entry name" value="BTB/POZ_dom"/>
</dbReference>
<dbReference type="InterPro" id="IPR009091">
    <property type="entry name" value="RCC1/BLIP-II"/>
</dbReference>
<evidence type="ECO:0000256" key="1">
    <source>
        <dbReference type="ARBA" id="ARBA00022737"/>
    </source>
</evidence>
<dbReference type="OrthoDB" id="1893551at2759"/>
<dbReference type="InterPro" id="IPR000408">
    <property type="entry name" value="Reg_chr_condens"/>
</dbReference>
<name>B6H110_PENRW</name>
<keyword evidence="6" id="KW-1185">Reference proteome</keyword>
<feature type="compositionally biased region" description="Low complexity" evidence="3">
    <location>
        <begin position="1307"/>
        <end position="1317"/>
    </location>
</feature>
<evidence type="ECO:0000256" key="3">
    <source>
        <dbReference type="SAM" id="MobiDB-lite"/>
    </source>
</evidence>
<evidence type="ECO:0000259" key="4">
    <source>
        <dbReference type="PROSITE" id="PS50097"/>
    </source>
</evidence>
<dbReference type="BioCyc" id="PCHR:PC12G10880-MONOMER"/>
<feature type="compositionally biased region" description="Polar residues" evidence="3">
    <location>
        <begin position="1383"/>
        <end position="1395"/>
    </location>
</feature>
<dbReference type="PANTHER" id="PTHR22872">
    <property type="entry name" value="BTK-BINDING PROTEIN-RELATED"/>
    <property type="match status" value="1"/>
</dbReference>
<feature type="compositionally biased region" description="Low complexity" evidence="3">
    <location>
        <begin position="1555"/>
        <end position="1565"/>
    </location>
</feature>
<feature type="region of interest" description="Disordered" evidence="3">
    <location>
        <begin position="1108"/>
        <end position="1151"/>
    </location>
</feature>